<dbReference type="PANTHER" id="PTHR30606:SF10">
    <property type="entry name" value="PHOSPHATIDYLINOSITOL MANNOSIDE ACYLTRANSFERASE"/>
    <property type="match status" value="1"/>
</dbReference>
<keyword evidence="4" id="KW-0808">Transferase</keyword>
<evidence type="ECO:0000256" key="1">
    <source>
        <dbReference type="ARBA" id="ARBA00004533"/>
    </source>
</evidence>
<keyword evidence="3" id="KW-0997">Cell inner membrane</keyword>
<evidence type="ECO:0000313" key="8">
    <source>
        <dbReference type="Proteomes" id="UP001207930"/>
    </source>
</evidence>
<evidence type="ECO:0000256" key="5">
    <source>
        <dbReference type="ARBA" id="ARBA00023136"/>
    </source>
</evidence>
<dbReference type="Pfam" id="PF03279">
    <property type="entry name" value="Lip_A_acyltrans"/>
    <property type="match status" value="1"/>
</dbReference>
<dbReference type="CDD" id="cd07984">
    <property type="entry name" value="LPLAT_LABLAT-like"/>
    <property type="match status" value="1"/>
</dbReference>
<dbReference type="RefSeq" id="WP_264499569.1">
    <property type="nucleotide sequence ID" value="NZ_JAPDDS010000001.1"/>
</dbReference>
<reference evidence="7 8" key="1">
    <citation type="submission" date="2022-10" db="EMBL/GenBank/DDBJ databases">
        <title>Luteolibacter flavescens strain MCCC 1K03193, whole genome shotgun sequencing project.</title>
        <authorList>
            <person name="Zhao G."/>
            <person name="Shen L."/>
        </authorList>
    </citation>
    <scope>NUCLEOTIDE SEQUENCE [LARGE SCALE GENOMIC DNA]</scope>
    <source>
        <strain evidence="7 8">MCCC 1K03193</strain>
    </source>
</reference>
<evidence type="ECO:0000256" key="2">
    <source>
        <dbReference type="ARBA" id="ARBA00022475"/>
    </source>
</evidence>
<keyword evidence="8" id="KW-1185">Reference proteome</keyword>
<name>A0ABT3FJZ7_9BACT</name>
<dbReference type="InterPro" id="IPR004960">
    <property type="entry name" value="LipA_acyltrans"/>
</dbReference>
<comment type="subcellular location">
    <subcellularLocation>
        <location evidence="1">Cell inner membrane</location>
    </subcellularLocation>
</comment>
<comment type="caution">
    <text evidence="7">The sequence shown here is derived from an EMBL/GenBank/DDBJ whole genome shotgun (WGS) entry which is preliminary data.</text>
</comment>
<organism evidence="7 8">
    <name type="scientific">Luteolibacter flavescens</name>
    <dbReference type="NCBI Taxonomy" id="1859460"/>
    <lineage>
        <taxon>Bacteria</taxon>
        <taxon>Pseudomonadati</taxon>
        <taxon>Verrucomicrobiota</taxon>
        <taxon>Verrucomicrobiia</taxon>
        <taxon>Verrucomicrobiales</taxon>
        <taxon>Verrucomicrobiaceae</taxon>
        <taxon>Luteolibacter</taxon>
    </lineage>
</organism>
<dbReference type="EMBL" id="JAPDDS010000001">
    <property type="protein sequence ID" value="MCW1883611.1"/>
    <property type="molecule type" value="Genomic_DNA"/>
</dbReference>
<evidence type="ECO:0000256" key="4">
    <source>
        <dbReference type="ARBA" id="ARBA00022679"/>
    </source>
</evidence>
<sequence>MSEAADETPKSPTLAHRLEYAAFRAAEGLLSLFSLETTVRVGQGLGVLAWALFPKWRKLVERNLRIATAADETPPDAAEIGRMVRETFRRAGNNLLSSQRAALMTPEELQAHIEFEGLEHLLEPVKAGRGVVLVWSHMGNWEVLAQLVKTLGPDAKGGPIFRRLENPLLDELTVQRRTQQGAVLFDKHDGFNGPAALLREGGVVTVMTDQRAGGHGELCPFFGRLSSCTPLPALLARRTGAAMVTLSVFCVGTGRWRLKVRPVPDKARTPEVLTHLETAMRDRLTDVFWFHDRWRIDRVRPLCFFTKQVPTEAARTATVPTRLAVTLPAGRPDAVEVLHELLELRPDLRIDVLDSGDLPALPDDPRIVRFPWDREGPEIHAGAVVEQCGASHPAPLDFVLLLGGELPLALEAKRLGLRAIIGVAVSGKPWTKSFPMPADAEGWRNLAGDLVLTAKNRKA</sequence>
<evidence type="ECO:0000256" key="3">
    <source>
        <dbReference type="ARBA" id="ARBA00022519"/>
    </source>
</evidence>
<evidence type="ECO:0000256" key="6">
    <source>
        <dbReference type="ARBA" id="ARBA00023315"/>
    </source>
</evidence>
<gene>
    <name evidence="7" type="ORF">OKA04_02655</name>
</gene>
<dbReference type="Proteomes" id="UP001207930">
    <property type="component" value="Unassembled WGS sequence"/>
</dbReference>
<keyword evidence="5" id="KW-0472">Membrane</keyword>
<dbReference type="GO" id="GO:0016746">
    <property type="term" value="F:acyltransferase activity"/>
    <property type="evidence" value="ECO:0007669"/>
    <property type="project" value="UniProtKB-KW"/>
</dbReference>
<protein>
    <submittedName>
        <fullName evidence="7">Lysophospholipid acyltransferase family protein</fullName>
    </submittedName>
</protein>
<proteinExistence type="predicted"/>
<keyword evidence="6 7" id="KW-0012">Acyltransferase</keyword>
<keyword evidence="2" id="KW-1003">Cell membrane</keyword>
<accession>A0ABT3FJZ7</accession>
<dbReference type="PANTHER" id="PTHR30606">
    <property type="entry name" value="LIPID A BIOSYNTHESIS LAUROYL ACYLTRANSFERASE"/>
    <property type="match status" value="1"/>
</dbReference>
<evidence type="ECO:0000313" key="7">
    <source>
        <dbReference type="EMBL" id="MCW1883611.1"/>
    </source>
</evidence>